<dbReference type="EMBL" id="CAJVPT010000851">
    <property type="protein sequence ID" value="CAG8451701.1"/>
    <property type="molecule type" value="Genomic_DNA"/>
</dbReference>
<sequence length="638" mass="71819">MLSTAASLTLTTVILLSLVIIFNTVHDPLSASVGFSLLGCAITWKLVPALKESFVKAGLVGKDVNKINKVDIPESMGVVCATVYLVCLFLFIPFPFMEWFTGKGEISRTNGFHSPTFPHHKLGEFLSALLSLQSMTLLGLSDDMFDIRWRYKLMLPTVASIPLLMVYYVNFGETHIVVPIPLRFMFGRIVDLGFLYYVYMSMMAVFCTNSINILAGINGVEIGQSLIIACSIAINDLLFLHGADPAVEAHLFSLYFIIPFIGVSLGLIMHNWYPSKVFVGDTYCYFAGMTFAVVGILAHFSKTMLLFFMPQIFNFIYSVPQLFKLVECPRHRMPRFNPITQKLEYSRTKIKKPLKFPTLLCLKIFSILGIAEIRDLDSNKTRKAENDSHKKINHNDVNGAVVEGDDDGDNEKAGYIEVNNFTILNLLLLKFGPMHERELTILIMVIQVLASCLAFVIRTRVVNYANVEYGPPSFVDCIPSLTGGNFTNKVERNPQLDKNETMHMDTEPSIFETDEITLVDMEPVTPTPPPSCTNDDESMSPNVGESSSIRSASPEFSFDQFMDVDVTLPPKLVFDENQKSLDELPVDFDELSSQELQTRIHALRKFSKYFPILSGVRKSELLEHLRNLLHKDKEKDVK</sequence>
<accession>A0ACA9K456</accession>
<keyword evidence="2" id="KW-1185">Reference proteome</keyword>
<comment type="caution">
    <text evidence="1">The sequence shown here is derived from an EMBL/GenBank/DDBJ whole genome shotgun (WGS) entry which is preliminary data.</text>
</comment>
<name>A0ACA9K456_9GLOM</name>
<evidence type="ECO:0000313" key="2">
    <source>
        <dbReference type="Proteomes" id="UP000789525"/>
    </source>
</evidence>
<feature type="non-terminal residue" evidence="1">
    <location>
        <position position="638"/>
    </location>
</feature>
<gene>
    <name evidence="1" type="ORF">ACOLOM_LOCUS781</name>
</gene>
<proteinExistence type="predicted"/>
<reference evidence="1" key="1">
    <citation type="submission" date="2021-06" db="EMBL/GenBank/DDBJ databases">
        <authorList>
            <person name="Kallberg Y."/>
            <person name="Tangrot J."/>
            <person name="Rosling A."/>
        </authorList>
    </citation>
    <scope>NUCLEOTIDE SEQUENCE</scope>
    <source>
        <strain evidence="1">CL356</strain>
    </source>
</reference>
<dbReference type="Proteomes" id="UP000789525">
    <property type="component" value="Unassembled WGS sequence"/>
</dbReference>
<organism evidence="1 2">
    <name type="scientific">Acaulospora colombiana</name>
    <dbReference type="NCBI Taxonomy" id="27376"/>
    <lineage>
        <taxon>Eukaryota</taxon>
        <taxon>Fungi</taxon>
        <taxon>Fungi incertae sedis</taxon>
        <taxon>Mucoromycota</taxon>
        <taxon>Glomeromycotina</taxon>
        <taxon>Glomeromycetes</taxon>
        <taxon>Diversisporales</taxon>
        <taxon>Acaulosporaceae</taxon>
        <taxon>Acaulospora</taxon>
    </lineage>
</organism>
<evidence type="ECO:0000313" key="1">
    <source>
        <dbReference type="EMBL" id="CAG8451701.1"/>
    </source>
</evidence>
<protein>
    <submittedName>
        <fullName evidence="1">14648_t:CDS:1</fullName>
    </submittedName>
</protein>